<gene>
    <name evidence="14" type="ORF">SAMN06296036_107192</name>
</gene>
<dbReference type="Pfam" id="PF02910">
    <property type="entry name" value="Succ_DH_flav_C"/>
    <property type="match status" value="1"/>
</dbReference>
<dbReference type="Gene3D" id="1.20.58.100">
    <property type="entry name" value="Fumarate reductase/succinate dehydrogenase flavoprotein-like, C-terminal domain"/>
    <property type="match status" value="1"/>
</dbReference>
<evidence type="ECO:0000256" key="7">
    <source>
        <dbReference type="ARBA" id="ARBA00022827"/>
    </source>
</evidence>
<comment type="pathway">
    <text evidence="2 11">Cofactor biosynthesis; NAD(+) biosynthesis; iminoaspartate from L-aspartate (oxidase route): step 1/1.</text>
</comment>
<dbReference type="SUPFAM" id="SSF51905">
    <property type="entry name" value="FAD/NAD(P)-binding domain"/>
    <property type="match status" value="1"/>
</dbReference>
<dbReference type="OrthoDB" id="5287608at2"/>
<dbReference type="Pfam" id="PF00890">
    <property type="entry name" value="FAD_binding_2"/>
    <property type="match status" value="1"/>
</dbReference>
<dbReference type="InterPro" id="IPR005288">
    <property type="entry name" value="NadB"/>
</dbReference>
<evidence type="ECO:0000256" key="2">
    <source>
        <dbReference type="ARBA" id="ARBA00004950"/>
    </source>
</evidence>
<name>A0A1Y6BUW9_9BACT</name>
<evidence type="ECO:0000256" key="6">
    <source>
        <dbReference type="ARBA" id="ARBA00022642"/>
    </source>
</evidence>
<dbReference type="GO" id="GO:0034628">
    <property type="term" value="P:'de novo' NAD+ biosynthetic process from L-aspartate"/>
    <property type="evidence" value="ECO:0007669"/>
    <property type="project" value="TreeGrafter"/>
</dbReference>
<keyword evidence="8 11" id="KW-0560">Oxidoreductase</keyword>
<keyword evidence="7 11" id="KW-0274">FAD</keyword>
<dbReference type="SUPFAM" id="SSF56425">
    <property type="entry name" value="Succinate dehydrogenase/fumarate reductase flavoprotein, catalytic domain"/>
    <property type="match status" value="1"/>
</dbReference>
<accession>A0A1Y6BUW9</accession>
<dbReference type="FunFam" id="3.90.700.10:FF:000002">
    <property type="entry name" value="L-aspartate oxidase"/>
    <property type="match status" value="1"/>
</dbReference>
<sequence>MESVIATDHLIIGSGISGLMLAHKLAAKDKVTVIAKGSLFDNNTRYAQGGIASVLSPKDSFEKHIEDTEVAGAGLCHPEIVSVVVRGGPKAIRELIDLGVDFTKRAGAETESVPYHLTKEGGHSKRRVIHSDDLTGKEVLRALVEAVKANPNVTIYENAFAVDLITTDRYAPSFSENICLGAYVLRRETDDVICFQSRRTYLCAGGHGKAYLYTSNPDGATGDGLAMGWRAGCKVANLEFMQFHPTCLFHPDAKNFLISEAVRGEGAVLKDASRQPFMKRYHHLGSLAPRDIVARAIDLELKKSGSSHLYLDATEIGAEKVKEHFPNIYNTCLKYGIDITKDMIPVVPAAHYSCGGLVVDEHGRTNVHGLFALGEVACTGLHGANRLASNSLLEALVFADRVAAWALDHVPDGISDVNIPKWNSGDTIVPDELVVLTHTWDEIRRLMWNYVGIVRSEKRLQRAFDRIISIRKELDTYYWHYQISDVFLEVRNLADVAYLTIKCARKRKESRGIHYNIDYPVPADDSPAKDTVIW</sequence>
<dbReference type="InterPro" id="IPR037099">
    <property type="entry name" value="Fum_R/Succ_DH_flav-like_C_sf"/>
</dbReference>
<evidence type="ECO:0000256" key="11">
    <source>
        <dbReference type="RuleBase" id="RU362049"/>
    </source>
</evidence>
<dbReference type="Gene3D" id="3.90.700.10">
    <property type="entry name" value="Succinate dehydrogenase/fumarate reductase flavoprotein, catalytic domain"/>
    <property type="match status" value="1"/>
</dbReference>
<reference evidence="15" key="1">
    <citation type="submission" date="2017-04" db="EMBL/GenBank/DDBJ databases">
        <authorList>
            <person name="Varghese N."/>
            <person name="Submissions S."/>
        </authorList>
    </citation>
    <scope>NUCLEOTIDE SEQUENCE [LARGE SCALE GENOMIC DNA]</scope>
    <source>
        <strain evidence="15">RKEM611</strain>
    </source>
</reference>
<evidence type="ECO:0000259" key="13">
    <source>
        <dbReference type="Pfam" id="PF02910"/>
    </source>
</evidence>
<organism evidence="14 15">
    <name type="scientific">Pseudobacteriovorax antillogorgiicola</name>
    <dbReference type="NCBI Taxonomy" id="1513793"/>
    <lineage>
        <taxon>Bacteria</taxon>
        <taxon>Pseudomonadati</taxon>
        <taxon>Bdellovibrionota</taxon>
        <taxon>Oligoflexia</taxon>
        <taxon>Oligoflexales</taxon>
        <taxon>Pseudobacteriovoracaceae</taxon>
        <taxon>Pseudobacteriovorax</taxon>
    </lineage>
</organism>
<dbReference type="PANTHER" id="PTHR42716">
    <property type="entry name" value="L-ASPARTATE OXIDASE"/>
    <property type="match status" value="1"/>
</dbReference>
<dbReference type="Proteomes" id="UP000192907">
    <property type="component" value="Unassembled WGS sequence"/>
</dbReference>
<comment type="cofactor">
    <cofactor evidence="1 11">
        <name>FAD</name>
        <dbReference type="ChEBI" id="CHEBI:57692"/>
    </cofactor>
</comment>
<comment type="similarity">
    <text evidence="3 11">Belongs to the FAD-dependent oxidoreductase 2 family. NadB subfamily.</text>
</comment>
<dbReference type="UniPathway" id="UPA00253">
    <property type="reaction ID" value="UER00326"/>
</dbReference>
<evidence type="ECO:0000259" key="12">
    <source>
        <dbReference type="Pfam" id="PF00890"/>
    </source>
</evidence>
<evidence type="ECO:0000256" key="10">
    <source>
        <dbReference type="NCBIfam" id="TIGR00551"/>
    </source>
</evidence>
<evidence type="ECO:0000256" key="9">
    <source>
        <dbReference type="ARBA" id="ARBA00048305"/>
    </source>
</evidence>
<evidence type="ECO:0000313" key="15">
    <source>
        <dbReference type="Proteomes" id="UP000192907"/>
    </source>
</evidence>
<evidence type="ECO:0000256" key="5">
    <source>
        <dbReference type="ARBA" id="ARBA00022630"/>
    </source>
</evidence>
<dbReference type="PANTHER" id="PTHR42716:SF2">
    <property type="entry name" value="L-ASPARTATE OXIDASE, CHLOROPLASTIC"/>
    <property type="match status" value="1"/>
</dbReference>
<dbReference type="NCBIfam" id="NF006567">
    <property type="entry name" value="PRK09077.1"/>
    <property type="match status" value="1"/>
</dbReference>
<dbReference type="InterPro" id="IPR015939">
    <property type="entry name" value="Fum_Rdtase/Succ_DH_flav-like_C"/>
</dbReference>
<dbReference type="STRING" id="1513793.SAMN06296036_107192"/>
<comment type="catalytic activity">
    <reaction evidence="9">
        <text>L-aspartate + O2 = iminosuccinate + H2O2</text>
        <dbReference type="Rhea" id="RHEA:25876"/>
        <dbReference type="ChEBI" id="CHEBI:15379"/>
        <dbReference type="ChEBI" id="CHEBI:16240"/>
        <dbReference type="ChEBI" id="CHEBI:29991"/>
        <dbReference type="ChEBI" id="CHEBI:77875"/>
        <dbReference type="EC" id="1.4.3.16"/>
    </reaction>
    <physiologicalReaction direction="left-to-right" evidence="9">
        <dbReference type="Rhea" id="RHEA:25877"/>
    </physiologicalReaction>
</comment>
<dbReference type="PRINTS" id="PR00368">
    <property type="entry name" value="FADPNR"/>
</dbReference>
<dbReference type="EC" id="1.4.3.16" evidence="4 10"/>
<dbReference type="InterPro" id="IPR036188">
    <property type="entry name" value="FAD/NAD-bd_sf"/>
</dbReference>
<proteinExistence type="inferred from homology"/>
<dbReference type="EMBL" id="FWZT01000007">
    <property type="protein sequence ID" value="SMF22451.1"/>
    <property type="molecule type" value="Genomic_DNA"/>
</dbReference>
<evidence type="ECO:0000256" key="4">
    <source>
        <dbReference type="ARBA" id="ARBA00012173"/>
    </source>
</evidence>
<dbReference type="Gene3D" id="3.50.50.60">
    <property type="entry name" value="FAD/NAD(P)-binding domain"/>
    <property type="match status" value="1"/>
</dbReference>
<dbReference type="RefSeq" id="WP_132318295.1">
    <property type="nucleotide sequence ID" value="NZ_FWZT01000007.1"/>
</dbReference>
<dbReference type="GO" id="GO:0008734">
    <property type="term" value="F:L-aspartate oxidase activity"/>
    <property type="evidence" value="ECO:0007669"/>
    <property type="project" value="UniProtKB-UniRule"/>
</dbReference>
<dbReference type="InterPro" id="IPR003953">
    <property type="entry name" value="FAD-dep_OxRdtase_2_FAD-bd"/>
</dbReference>
<dbReference type="SUPFAM" id="SSF46977">
    <property type="entry name" value="Succinate dehydrogenase/fumarate reductase flavoprotein C-terminal domain"/>
    <property type="match status" value="1"/>
</dbReference>
<feature type="domain" description="Fumarate reductase/succinate dehydrogenase flavoprotein-like C-terminal" evidence="13">
    <location>
        <begin position="441"/>
        <end position="533"/>
    </location>
</feature>
<dbReference type="NCBIfam" id="TIGR00551">
    <property type="entry name" value="nadB"/>
    <property type="match status" value="1"/>
</dbReference>
<protein>
    <recommendedName>
        <fullName evidence="4 10">L-aspartate oxidase</fullName>
        <ecNumber evidence="4 10">1.4.3.16</ecNumber>
    </recommendedName>
</protein>
<comment type="function">
    <text evidence="11">Catalyzes the oxidation of L-aspartate to iminoaspartate.</text>
</comment>
<evidence type="ECO:0000256" key="3">
    <source>
        <dbReference type="ARBA" id="ARBA00008562"/>
    </source>
</evidence>
<keyword evidence="6 11" id="KW-0662">Pyridine nucleotide biosynthesis</keyword>
<evidence type="ECO:0000313" key="14">
    <source>
        <dbReference type="EMBL" id="SMF22451.1"/>
    </source>
</evidence>
<keyword evidence="5 11" id="KW-0285">Flavoprotein</keyword>
<dbReference type="InterPro" id="IPR027477">
    <property type="entry name" value="Succ_DH/fumarate_Rdtase_cat_sf"/>
</dbReference>
<comment type="subcellular location">
    <subcellularLocation>
        <location evidence="11">Cytoplasm</location>
    </subcellularLocation>
</comment>
<feature type="domain" description="FAD-dependent oxidoreductase 2 FAD-binding" evidence="12">
    <location>
        <begin position="8"/>
        <end position="392"/>
    </location>
</feature>
<dbReference type="FunFam" id="1.20.58.100:FF:000002">
    <property type="entry name" value="L-aspartate oxidase"/>
    <property type="match status" value="1"/>
</dbReference>
<evidence type="ECO:0000256" key="8">
    <source>
        <dbReference type="ARBA" id="ARBA00023002"/>
    </source>
</evidence>
<keyword evidence="15" id="KW-1185">Reference proteome</keyword>
<evidence type="ECO:0000256" key="1">
    <source>
        <dbReference type="ARBA" id="ARBA00001974"/>
    </source>
</evidence>
<dbReference type="GO" id="GO:0005737">
    <property type="term" value="C:cytoplasm"/>
    <property type="evidence" value="ECO:0007669"/>
    <property type="project" value="UniProtKB-SubCell"/>
</dbReference>
<dbReference type="AlphaFoldDB" id="A0A1Y6BUW9"/>